<dbReference type="GO" id="GO:0008270">
    <property type="term" value="F:zinc ion binding"/>
    <property type="evidence" value="ECO:0007669"/>
    <property type="project" value="UniProtKB-KW"/>
</dbReference>
<feature type="domain" description="Nab2-like CCCH zinc finger" evidence="9">
    <location>
        <begin position="455"/>
        <end position="474"/>
    </location>
</feature>
<dbReference type="GO" id="GO:0005737">
    <property type="term" value="C:cytoplasm"/>
    <property type="evidence" value="ECO:0007669"/>
    <property type="project" value="TreeGrafter"/>
</dbReference>
<evidence type="ECO:0000256" key="4">
    <source>
        <dbReference type="ARBA" id="ARBA00022737"/>
    </source>
</evidence>
<dbReference type="GO" id="GO:0008143">
    <property type="term" value="F:poly(A) binding"/>
    <property type="evidence" value="ECO:0007669"/>
    <property type="project" value="InterPro"/>
</dbReference>
<keyword evidence="7" id="KW-0539">Nucleus</keyword>
<feature type="compositionally biased region" description="Basic residues" evidence="8">
    <location>
        <begin position="289"/>
        <end position="303"/>
    </location>
</feature>
<dbReference type="Pfam" id="PF22683">
    <property type="entry name" value="Nab2-like_zf-CCCH"/>
    <property type="match status" value="1"/>
</dbReference>
<dbReference type="PANTHER" id="PTHR14738">
    <property type="entry name" value="ZINC FINGER CCCH DOMAIN-CONTAINING PROTEIN 14"/>
    <property type="match status" value="1"/>
</dbReference>
<feature type="compositionally biased region" description="Low complexity" evidence="8">
    <location>
        <begin position="109"/>
        <end position="120"/>
    </location>
</feature>
<gene>
    <name evidence="10" type="ORF">LTR25_010882</name>
</gene>
<evidence type="ECO:0000256" key="6">
    <source>
        <dbReference type="ARBA" id="ARBA00022833"/>
    </source>
</evidence>
<comment type="caution">
    <text evidence="10">The sequence shown here is derived from an EMBL/GenBank/DDBJ whole genome shotgun (WGS) entry which is preliminary data.</text>
</comment>
<keyword evidence="6" id="KW-0862">Zinc</keyword>
<dbReference type="InterPro" id="IPR055046">
    <property type="entry name" value="Nab2-like_Znf-CCCH"/>
</dbReference>
<dbReference type="EMBL" id="JAXLQG010000032">
    <property type="protein sequence ID" value="KAK5527839.1"/>
    <property type="molecule type" value="Genomic_DNA"/>
</dbReference>
<dbReference type="AlphaFoldDB" id="A0AAV9PU63"/>
<dbReference type="GO" id="GO:0043488">
    <property type="term" value="P:regulation of mRNA stability"/>
    <property type="evidence" value="ECO:0007669"/>
    <property type="project" value="InterPro"/>
</dbReference>
<dbReference type="FunFam" id="4.10.1000.40:FF:000002">
    <property type="entry name" value="Nuclear polyadenylated RNA-binding protein Nab2"/>
    <property type="match status" value="1"/>
</dbReference>
<comment type="similarity">
    <text evidence="2">Belongs to the ZC3H14 family.</text>
</comment>
<keyword evidence="3" id="KW-0479">Metal-binding</keyword>
<feature type="compositionally biased region" description="Polar residues" evidence="8">
    <location>
        <begin position="94"/>
        <end position="108"/>
    </location>
</feature>
<keyword evidence="5" id="KW-0863">Zinc-finger</keyword>
<evidence type="ECO:0000259" key="9">
    <source>
        <dbReference type="Pfam" id="PF22683"/>
    </source>
</evidence>
<accession>A0AAV9PU63</accession>
<feature type="compositionally biased region" description="Gly residues" evidence="8">
    <location>
        <begin position="143"/>
        <end position="160"/>
    </location>
</feature>
<sequence>MSSIALETPLAEALSSAVHSKIVEEGWTQEDDTSLAEYIVLMLANGKTQDQIASELAGELLQDAKGTTEFAQWLFDQVNMLSNGATGSVPGEAAQSSDQVLQSIATDPSASSSAENSTSAIPAAYDQDMADNAPENAPRGPKGLHGGRPTGRGGRGGAGNKGTDSVLHRTRGNDRINTHSSRGVPKGPRNNQNRDVRPGMQKALNGMNMSGQPQGMPNPMMMNNDQSGQSMMTPRQQMEFMAMMEQQTRMLAQMTGMMPAGAAFGQGMLGHSSQGRSLFDRVESGRGRGGARGRGRGGHHQNGHLKAGAKAGDGDATMEGDGQPVATEGSPMEGEQQAEGERKPQDPSNTMCHFNLRCTNKDCAYVHQSPAAPEGTVVDMSDTCTFGAACKNAKCVAKHPSPAQRTAFQGQETCKFFPNCTKPNCPFKHPTMPLCRFGANCKTPNCQFTHLQIPCRFTPCTNLRCPYKHEPGQQKATSLADYTWTPDKQNQQDGDKQHVSDRKFVDEHAGDEELVKPEGDAPEANGDAGMREEVIT</sequence>
<dbReference type="Gene3D" id="4.10.1000.30">
    <property type="match status" value="1"/>
</dbReference>
<proteinExistence type="inferred from homology"/>
<dbReference type="InterPro" id="IPR040366">
    <property type="entry name" value="Nab2/ZC3H14"/>
</dbReference>
<dbReference type="Proteomes" id="UP001345827">
    <property type="component" value="Unassembled WGS sequence"/>
</dbReference>
<organism evidence="10 11">
    <name type="scientific">Vermiconidia calcicola</name>
    <dbReference type="NCBI Taxonomy" id="1690605"/>
    <lineage>
        <taxon>Eukaryota</taxon>
        <taxon>Fungi</taxon>
        <taxon>Dikarya</taxon>
        <taxon>Ascomycota</taxon>
        <taxon>Pezizomycotina</taxon>
        <taxon>Dothideomycetes</taxon>
        <taxon>Dothideomycetidae</taxon>
        <taxon>Mycosphaerellales</taxon>
        <taxon>Extremaceae</taxon>
        <taxon>Vermiconidia</taxon>
    </lineage>
</organism>
<evidence type="ECO:0000256" key="2">
    <source>
        <dbReference type="ARBA" id="ARBA00008423"/>
    </source>
</evidence>
<dbReference type="PANTHER" id="PTHR14738:SF29">
    <property type="entry name" value="ZINC FINGER CCCH DOMAIN-CONTAINING PROTEIN 14"/>
    <property type="match status" value="1"/>
</dbReference>
<reference evidence="10 11" key="1">
    <citation type="submission" date="2023-06" db="EMBL/GenBank/DDBJ databases">
        <title>Black Yeasts Isolated from many extreme environments.</title>
        <authorList>
            <person name="Coleine C."/>
            <person name="Stajich J.E."/>
            <person name="Selbmann L."/>
        </authorList>
    </citation>
    <scope>NUCLEOTIDE SEQUENCE [LARGE SCALE GENOMIC DNA]</scope>
    <source>
        <strain evidence="10 11">CCFEE 5887</strain>
    </source>
</reference>
<feature type="region of interest" description="Disordered" evidence="8">
    <location>
        <begin position="485"/>
        <end position="536"/>
    </location>
</feature>
<dbReference type="Pfam" id="PF14608">
    <property type="entry name" value="zf-CCCH_2"/>
    <property type="match status" value="4"/>
</dbReference>
<feature type="region of interest" description="Disordered" evidence="8">
    <location>
        <begin position="86"/>
        <end position="198"/>
    </location>
</feature>
<comment type="subcellular location">
    <subcellularLocation>
        <location evidence="1">Nucleus</location>
    </subcellularLocation>
</comment>
<name>A0AAV9PU63_9PEZI</name>
<protein>
    <recommendedName>
        <fullName evidence="9">Nab2-like CCCH zinc finger domain-containing protein</fullName>
    </recommendedName>
</protein>
<evidence type="ECO:0000256" key="8">
    <source>
        <dbReference type="SAM" id="MobiDB-lite"/>
    </source>
</evidence>
<dbReference type="InterPro" id="IPR043094">
    <property type="entry name" value="Nab2/ZC3H14_N_sf"/>
</dbReference>
<evidence type="ECO:0000256" key="3">
    <source>
        <dbReference type="ARBA" id="ARBA00022723"/>
    </source>
</evidence>
<evidence type="ECO:0000313" key="11">
    <source>
        <dbReference type="Proteomes" id="UP001345827"/>
    </source>
</evidence>
<keyword evidence="4" id="KW-0677">Repeat</keyword>
<dbReference type="Gene3D" id="1.10.340.40">
    <property type="entry name" value="Nuclear abundant poly(A) RNA-bind protein 2, N-terminal domain"/>
    <property type="match status" value="1"/>
</dbReference>
<feature type="compositionally biased region" description="Basic and acidic residues" evidence="8">
    <location>
        <begin position="493"/>
        <end position="519"/>
    </location>
</feature>
<evidence type="ECO:0000256" key="7">
    <source>
        <dbReference type="ARBA" id="ARBA00023242"/>
    </source>
</evidence>
<evidence type="ECO:0000256" key="5">
    <source>
        <dbReference type="ARBA" id="ARBA00022771"/>
    </source>
</evidence>
<evidence type="ECO:0000313" key="10">
    <source>
        <dbReference type="EMBL" id="KAK5527839.1"/>
    </source>
</evidence>
<evidence type="ECO:0000256" key="1">
    <source>
        <dbReference type="ARBA" id="ARBA00004123"/>
    </source>
</evidence>
<keyword evidence="11" id="KW-1185">Reference proteome</keyword>
<dbReference type="GO" id="GO:0005634">
    <property type="term" value="C:nucleus"/>
    <property type="evidence" value="ECO:0007669"/>
    <property type="project" value="UniProtKB-SubCell"/>
</dbReference>
<dbReference type="Gene3D" id="4.10.1000.40">
    <property type="match status" value="1"/>
</dbReference>
<feature type="region of interest" description="Disordered" evidence="8">
    <location>
        <begin position="280"/>
        <end position="349"/>
    </location>
</feature>